<reference evidence="1 2" key="1">
    <citation type="journal article" date="2012" name="Stand. Genomic Sci.">
        <title>Genome sequence of the soil bacterium Saccharomonospora azurea type strain (NA-128(T)).</title>
        <authorList>
            <person name="Klenk H.P."/>
            <person name="Held B."/>
            <person name="Lucas S."/>
            <person name="Lapidus A."/>
            <person name="Copeland A."/>
            <person name="Hammon N."/>
            <person name="Pitluck S."/>
            <person name="Goodwin L.A."/>
            <person name="Han C."/>
            <person name="Tapia R."/>
            <person name="Brambilla E.M."/>
            <person name="Potter G."/>
            <person name="Land M."/>
            <person name="Ivanova N."/>
            <person name="Rohde M."/>
            <person name="Goker M."/>
            <person name="Detter J.C."/>
            <person name="Kyrpides N.C."/>
            <person name="Woyke T."/>
        </authorList>
    </citation>
    <scope>NUCLEOTIDE SEQUENCE [LARGE SCALE GENOMIC DNA]</scope>
    <source>
        <strain evidence="1 2">NA-128</strain>
    </source>
</reference>
<dbReference type="InterPro" id="IPR011257">
    <property type="entry name" value="DNA_glycosylase"/>
</dbReference>
<organism evidence="1 2">
    <name type="scientific">Saccharomonospora azurea NA-128</name>
    <dbReference type="NCBI Taxonomy" id="882081"/>
    <lineage>
        <taxon>Bacteria</taxon>
        <taxon>Bacillati</taxon>
        <taxon>Actinomycetota</taxon>
        <taxon>Actinomycetes</taxon>
        <taxon>Pseudonocardiales</taxon>
        <taxon>Pseudonocardiaceae</taxon>
        <taxon>Saccharomonospora</taxon>
    </lineage>
</organism>
<dbReference type="AlphaFoldDB" id="H8G6P1"/>
<evidence type="ECO:0008006" key="3">
    <source>
        <dbReference type="Google" id="ProtNLM"/>
    </source>
</evidence>
<sequence length="112" mass="12352">ARVAHRLEQAASLRGDRGRALLRTVPGIGVWTAAEIAQRAWGDADAVSFGDFHVPSIVGYALLGRPLDDDGMAEVLAPYSPQRQRAVRYLEAAGHTRPRFGPRYPIRDYRAI</sequence>
<accession>H8G6P1</accession>
<dbReference type="GO" id="GO:0006281">
    <property type="term" value="P:DNA repair"/>
    <property type="evidence" value="ECO:0007669"/>
    <property type="project" value="InterPro"/>
</dbReference>
<name>H8G6P1_9PSEU</name>
<dbReference type="HOGENOM" id="CLU_2138893_0_0_11"/>
<dbReference type="GO" id="GO:0003824">
    <property type="term" value="F:catalytic activity"/>
    <property type="evidence" value="ECO:0007669"/>
    <property type="project" value="InterPro"/>
</dbReference>
<dbReference type="SUPFAM" id="SSF48150">
    <property type="entry name" value="DNA-glycosylase"/>
    <property type="match status" value="1"/>
</dbReference>
<proteinExistence type="predicted"/>
<evidence type="ECO:0000313" key="2">
    <source>
        <dbReference type="Proteomes" id="UP000004705"/>
    </source>
</evidence>
<keyword evidence="2" id="KW-1185">Reference proteome</keyword>
<protein>
    <recommendedName>
        <fullName evidence="3">3-methyladenine DNA glycosylase/8-oxoguanine DNA glycosylase</fullName>
    </recommendedName>
</protein>
<dbReference type="EMBL" id="CM001466">
    <property type="protein sequence ID" value="EHY90311.1"/>
    <property type="molecule type" value="Genomic_DNA"/>
</dbReference>
<evidence type="ECO:0000313" key="1">
    <source>
        <dbReference type="EMBL" id="EHY90311.1"/>
    </source>
</evidence>
<feature type="non-terminal residue" evidence="1">
    <location>
        <position position="1"/>
    </location>
</feature>
<gene>
    <name evidence="1" type="ORF">SacazDRAFT_03438</name>
</gene>
<dbReference type="Proteomes" id="UP000004705">
    <property type="component" value="Chromosome"/>
</dbReference>